<feature type="domain" description="CCDC93 coiled-coil" evidence="3">
    <location>
        <begin position="93"/>
        <end position="167"/>
    </location>
</feature>
<organism evidence="4 5">
    <name type="scientific">Aphis craccivora</name>
    <name type="common">Cowpea aphid</name>
    <dbReference type="NCBI Taxonomy" id="307492"/>
    <lineage>
        <taxon>Eukaryota</taxon>
        <taxon>Metazoa</taxon>
        <taxon>Ecdysozoa</taxon>
        <taxon>Arthropoda</taxon>
        <taxon>Hexapoda</taxon>
        <taxon>Insecta</taxon>
        <taxon>Pterygota</taxon>
        <taxon>Neoptera</taxon>
        <taxon>Paraneoptera</taxon>
        <taxon>Hemiptera</taxon>
        <taxon>Sternorrhyncha</taxon>
        <taxon>Aphidomorpha</taxon>
        <taxon>Aphidoidea</taxon>
        <taxon>Aphididae</taxon>
        <taxon>Aphidini</taxon>
        <taxon>Aphis</taxon>
        <taxon>Aphis</taxon>
    </lineage>
</organism>
<dbReference type="Pfam" id="PF09762">
    <property type="entry name" value="CCDC93_CC"/>
    <property type="match status" value="2"/>
</dbReference>
<dbReference type="PANTHER" id="PTHR16441:SF0">
    <property type="entry name" value="COILED-COIL DOMAIN-CONTAINING PROTEIN 93"/>
    <property type="match status" value="1"/>
</dbReference>
<protein>
    <recommendedName>
        <fullName evidence="1">Coiled-coil domain-containing protein 93</fullName>
    </recommendedName>
</protein>
<accession>A0A6G0ZMV8</accession>
<comment type="caution">
    <text evidence="4">The sequence shown here is derived from an EMBL/GenBank/DDBJ whole genome shotgun (WGS) entry which is preliminary data.</text>
</comment>
<dbReference type="GO" id="GO:0006893">
    <property type="term" value="P:Golgi to plasma membrane transport"/>
    <property type="evidence" value="ECO:0007669"/>
    <property type="project" value="TreeGrafter"/>
</dbReference>
<dbReference type="EMBL" id="VUJU01000165">
    <property type="protein sequence ID" value="KAF0772514.1"/>
    <property type="molecule type" value="Genomic_DNA"/>
</dbReference>
<name>A0A6G0ZMV8_APHCR</name>
<evidence type="ECO:0000259" key="3">
    <source>
        <dbReference type="Pfam" id="PF09762"/>
    </source>
</evidence>
<keyword evidence="2" id="KW-0175">Coiled coil</keyword>
<feature type="non-terminal residue" evidence="4">
    <location>
        <position position="174"/>
    </location>
</feature>
<feature type="coiled-coil region" evidence="2">
    <location>
        <begin position="102"/>
        <end position="174"/>
    </location>
</feature>
<sequence length="174" mass="20369">MGIDLKLVYCIQAFFDRETVLEVPVEDDTELKEELDNIRNMVEAARTKLSKKARAVGLMKRKLDQIPDRAELAQYQRRFVELSNEDAYLEVEKSSDSKERFLRQLENIDVSVKQTLDRVENKRNKEQIIKSNLNNQLATCMSAHRQYLAAVKELETEVQKNLQLQEQIDQLQLN</sequence>
<dbReference type="OrthoDB" id="16092at2759"/>
<proteinExistence type="predicted"/>
<keyword evidence="5" id="KW-1185">Reference proteome</keyword>
<dbReference type="AlphaFoldDB" id="A0A6G0ZMV8"/>
<dbReference type="Proteomes" id="UP000478052">
    <property type="component" value="Unassembled WGS sequence"/>
</dbReference>
<evidence type="ECO:0000313" key="4">
    <source>
        <dbReference type="EMBL" id="KAF0772514.1"/>
    </source>
</evidence>
<evidence type="ECO:0000256" key="1">
    <source>
        <dbReference type="ARBA" id="ARBA00016765"/>
    </source>
</evidence>
<reference evidence="4 5" key="1">
    <citation type="submission" date="2019-08" db="EMBL/GenBank/DDBJ databases">
        <title>Whole genome of Aphis craccivora.</title>
        <authorList>
            <person name="Voronova N.V."/>
            <person name="Shulinski R.S."/>
            <person name="Bandarenka Y.V."/>
            <person name="Zhorov D.G."/>
            <person name="Warner D."/>
        </authorList>
    </citation>
    <scope>NUCLEOTIDE SEQUENCE [LARGE SCALE GENOMIC DNA]</scope>
    <source>
        <strain evidence="4">180601</strain>
        <tissue evidence="4">Whole Body</tissue>
    </source>
</reference>
<dbReference type="PANTHER" id="PTHR16441">
    <property type="entry name" value="FIDIPIDINE"/>
    <property type="match status" value="1"/>
</dbReference>
<dbReference type="InterPro" id="IPR039116">
    <property type="entry name" value="CCDC93"/>
</dbReference>
<dbReference type="InterPro" id="IPR019159">
    <property type="entry name" value="CCDC93_CC"/>
</dbReference>
<evidence type="ECO:0000256" key="2">
    <source>
        <dbReference type="SAM" id="Coils"/>
    </source>
</evidence>
<gene>
    <name evidence="4" type="ORF">FWK35_00002892</name>
</gene>
<feature type="domain" description="CCDC93 coiled-coil" evidence="3">
    <location>
        <begin position="25"/>
        <end position="85"/>
    </location>
</feature>
<evidence type="ECO:0000313" key="5">
    <source>
        <dbReference type="Proteomes" id="UP000478052"/>
    </source>
</evidence>